<dbReference type="Proteomes" id="UP000183376">
    <property type="component" value="Chromosome I"/>
</dbReference>
<proteinExistence type="predicted"/>
<evidence type="ECO:0000313" key="2">
    <source>
        <dbReference type="Proteomes" id="UP000183376"/>
    </source>
</evidence>
<protein>
    <submittedName>
        <fullName evidence="1">Uncharacterized protein</fullName>
    </submittedName>
</protein>
<gene>
    <name evidence="1" type="ORF">SAMN04489726_1449</name>
</gene>
<reference evidence="1 2" key="1">
    <citation type="submission" date="2016-10" db="EMBL/GenBank/DDBJ databases">
        <authorList>
            <person name="de Groot N.N."/>
        </authorList>
    </citation>
    <scope>NUCLEOTIDE SEQUENCE [LARGE SCALE GENOMIC DNA]</scope>
    <source>
        <strain evidence="1 2">DSM 44149</strain>
    </source>
</reference>
<dbReference type="AlphaFoldDB" id="A0A1G9SY91"/>
<keyword evidence="2" id="KW-1185">Reference proteome</keyword>
<sequence length="100" mass="11221">MWEHFLVTVGEVTQQTWDGKTVRQWPAGTLFEELVFAGYPLAHNPDAPDEFCPAPEWFEFSVDPTTGKVIVFAELDASAPYDLTENGDVVRAWRDAHVPG</sequence>
<name>A0A1G9SY91_ALLAB</name>
<organism evidence="1 2">
    <name type="scientific">Allokutzneria albata</name>
    <name type="common">Kibdelosporangium albatum</name>
    <dbReference type="NCBI Taxonomy" id="211114"/>
    <lineage>
        <taxon>Bacteria</taxon>
        <taxon>Bacillati</taxon>
        <taxon>Actinomycetota</taxon>
        <taxon>Actinomycetes</taxon>
        <taxon>Pseudonocardiales</taxon>
        <taxon>Pseudonocardiaceae</taxon>
        <taxon>Allokutzneria</taxon>
    </lineage>
</organism>
<evidence type="ECO:0000313" key="1">
    <source>
        <dbReference type="EMBL" id="SDM40376.1"/>
    </source>
</evidence>
<dbReference type="EMBL" id="LT629701">
    <property type="protein sequence ID" value="SDM40376.1"/>
    <property type="molecule type" value="Genomic_DNA"/>
</dbReference>
<accession>A0A1G9SY91</accession>